<dbReference type="STRING" id="582744.Msip34_0558"/>
<organism evidence="2 3">
    <name type="scientific">Methylovorus glucosotrophus (strain SIP3-4)</name>
    <dbReference type="NCBI Taxonomy" id="582744"/>
    <lineage>
        <taxon>Bacteria</taxon>
        <taxon>Pseudomonadati</taxon>
        <taxon>Pseudomonadota</taxon>
        <taxon>Betaproteobacteria</taxon>
        <taxon>Nitrosomonadales</taxon>
        <taxon>Methylophilaceae</taxon>
        <taxon>Methylovorus</taxon>
    </lineage>
</organism>
<keyword evidence="1" id="KW-0472">Membrane</keyword>
<dbReference type="HOGENOM" id="CLU_2058652_0_0_4"/>
<proteinExistence type="predicted"/>
<evidence type="ECO:0000256" key="1">
    <source>
        <dbReference type="SAM" id="Phobius"/>
    </source>
</evidence>
<dbReference type="EMBL" id="CP001674">
    <property type="protein sequence ID" value="ACT49806.1"/>
    <property type="molecule type" value="Genomic_DNA"/>
</dbReference>
<dbReference type="Proteomes" id="UP000002743">
    <property type="component" value="Chromosome"/>
</dbReference>
<evidence type="ECO:0000313" key="3">
    <source>
        <dbReference type="Proteomes" id="UP000002743"/>
    </source>
</evidence>
<reference evidence="3" key="1">
    <citation type="submission" date="2009-07" db="EMBL/GenBank/DDBJ databases">
        <title>Complete sequence of chromosome of Methylovorus sp. SIP3-4.</title>
        <authorList>
            <person name="Lucas S."/>
            <person name="Copeland A."/>
            <person name="Lapidus A."/>
            <person name="Glavina del Rio T."/>
            <person name="Tice H."/>
            <person name="Bruce D."/>
            <person name="Goodwin L."/>
            <person name="Pitluck S."/>
            <person name="Clum A."/>
            <person name="Larimer F."/>
            <person name="Land M."/>
            <person name="Hauser L."/>
            <person name="Kyrpides N."/>
            <person name="Mikhailova N."/>
            <person name="Kayluzhnaya M."/>
            <person name="Chistoserdova L."/>
        </authorList>
    </citation>
    <scope>NUCLEOTIDE SEQUENCE [LARGE SCALE GENOMIC DNA]</scope>
    <source>
        <strain evidence="3">SIP3-4</strain>
    </source>
</reference>
<keyword evidence="3" id="KW-1185">Reference proteome</keyword>
<reference evidence="2 3" key="2">
    <citation type="journal article" date="2011" name="J. Bacteriol.">
        <title>Genomes of three methylotrophs from a single niche uncover genetic and metabolic divergence of Methylophilaceae.</title>
        <authorList>
            <person name="Lapidus A."/>
            <person name="Clum A."/>
            <person name="Labutti K."/>
            <person name="Kaluzhnaya M.G."/>
            <person name="Lim S."/>
            <person name="Beck D.A."/>
            <person name="Glavina Del Rio T."/>
            <person name="Nolan M."/>
            <person name="Mavromatis K."/>
            <person name="Huntemann M."/>
            <person name="Lucas S."/>
            <person name="Lidstrom M.E."/>
            <person name="Ivanova N."/>
            <person name="Chistoserdova L."/>
        </authorList>
    </citation>
    <scope>NUCLEOTIDE SEQUENCE [LARGE SCALE GENOMIC DNA]</scope>
    <source>
        <strain evidence="2 3">SIP3-4</strain>
    </source>
</reference>
<protein>
    <submittedName>
        <fullName evidence="2">Uncharacterized protein</fullName>
    </submittedName>
</protein>
<keyword evidence="1" id="KW-0812">Transmembrane</keyword>
<keyword evidence="1" id="KW-1133">Transmembrane helix</keyword>
<dbReference type="KEGG" id="mei:Msip34_0558"/>
<accession>C6X9I6</accession>
<name>C6X9I6_METGS</name>
<feature type="transmembrane region" description="Helical" evidence="1">
    <location>
        <begin position="21"/>
        <end position="39"/>
    </location>
</feature>
<sequence>MRDTPDTHVVNVVLMQKITSLLKPFAVLLLICLLFQAFVSGQPMVDIDQARGDAQPAVVMALSELPDQQDVLPDPELDDEIKQKSTFSELDVDHLSSLYLAQDTSRHLLVSPLSFSYADILAGLYRPPQAIIS</sequence>
<gene>
    <name evidence="2" type="ordered locus">Msip34_0558</name>
</gene>
<dbReference type="AlphaFoldDB" id="C6X9I6"/>
<evidence type="ECO:0000313" key="2">
    <source>
        <dbReference type="EMBL" id="ACT49806.1"/>
    </source>
</evidence>